<name>A0A9P5YY88_9AGAR</name>
<sequence length="311" mass="35040">MASVQQRALQSIKAFRHTQLARPASLSETGAPRTKAKGIQRSNPFIPHKHKVSGHWRGATYSLRRQADLAKNAYATNTLQLLPPGPKTDALKLRIQRVKASLTPSLAAALEPRPLEDAVSTLNAKLKELTLATKHPLETLQAQRLALEKRIGELSTDIEQFEVISVVDVSKNSPEYLANERRRAELATAKKDLARNVAQINVITQKVGVAERAVSKAKKTPRYASAHIKWIGKVVKKKTVGSKLGIRLYAGKKRMFKGHLWERQKAGRIRKRSLLMRDMAARVARYKEYYKKRKPNPLKPSRYSKPPKLPY</sequence>
<protein>
    <recommendedName>
        <fullName evidence="2">Large ribosomal subunit protein mL59 domain-containing protein</fullName>
    </recommendedName>
</protein>
<evidence type="ECO:0000259" key="2">
    <source>
        <dbReference type="Pfam" id="PF18126"/>
    </source>
</evidence>
<feature type="region of interest" description="Disordered" evidence="1">
    <location>
        <begin position="20"/>
        <end position="41"/>
    </location>
</feature>
<feature type="domain" description="Large ribosomal subunit protein mL59" evidence="2">
    <location>
        <begin position="11"/>
        <end position="288"/>
    </location>
</feature>
<proteinExistence type="predicted"/>
<comment type="caution">
    <text evidence="3">The sequence shown here is derived from an EMBL/GenBank/DDBJ whole genome shotgun (WGS) entry which is preliminary data.</text>
</comment>
<feature type="region of interest" description="Disordered" evidence="1">
    <location>
        <begin position="290"/>
        <end position="311"/>
    </location>
</feature>
<evidence type="ECO:0000313" key="4">
    <source>
        <dbReference type="Proteomes" id="UP000807469"/>
    </source>
</evidence>
<dbReference type="Proteomes" id="UP000807469">
    <property type="component" value="Unassembled WGS sequence"/>
</dbReference>
<accession>A0A9P5YY88</accession>
<dbReference type="OrthoDB" id="18529at2759"/>
<dbReference type="EMBL" id="MU155246">
    <property type="protein sequence ID" value="KAF9477957.1"/>
    <property type="molecule type" value="Genomic_DNA"/>
</dbReference>
<dbReference type="AlphaFoldDB" id="A0A9P5YY88"/>
<dbReference type="Pfam" id="PF18126">
    <property type="entry name" value="Mitoc_mL59"/>
    <property type="match status" value="1"/>
</dbReference>
<dbReference type="InterPro" id="IPR037507">
    <property type="entry name" value="Ribosomal_mL59"/>
</dbReference>
<gene>
    <name evidence="3" type="ORF">BDN70DRAFT_922249</name>
</gene>
<reference evidence="3" key="1">
    <citation type="submission" date="2020-11" db="EMBL/GenBank/DDBJ databases">
        <authorList>
            <consortium name="DOE Joint Genome Institute"/>
            <person name="Ahrendt S."/>
            <person name="Riley R."/>
            <person name="Andreopoulos W."/>
            <person name="Labutti K."/>
            <person name="Pangilinan J."/>
            <person name="Ruiz-Duenas F.J."/>
            <person name="Barrasa J.M."/>
            <person name="Sanchez-Garcia M."/>
            <person name="Camarero S."/>
            <person name="Miyauchi S."/>
            <person name="Serrano A."/>
            <person name="Linde D."/>
            <person name="Babiker R."/>
            <person name="Drula E."/>
            <person name="Ayuso-Fernandez I."/>
            <person name="Pacheco R."/>
            <person name="Padilla G."/>
            <person name="Ferreira P."/>
            <person name="Barriuso J."/>
            <person name="Kellner H."/>
            <person name="Castanera R."/>
            <person name="Alfaro M."/>
            <person name="Ramirez L."/>
            <person name="Pisabarro A.G."/>
            <person name="Kuo A."/>
            <person name="Tritt A."/>
            <person name="Lipzen A."/>
            <person name="He G."/>
            <person name="Yan M."/>
            <person name="Ng V."/>
            <person name="Cullen D."/>
            <person name="Martin F."/>
            <person name="Rosso M.-N."/>
            <person name="Henrissat B."/>
            <person name="Hibbett D."/>
            <person name="Martinez A.T."/>
            <person name="Grigoriev I.V."/>
        </authorList>
    </citation>
    <scope>NUCLEOTIDE SEQUENCE</scope>
    <source>
        <strain evidence="3">CIRM-BRFM 674</strain>
    </source>
</reference>
<dbReference type="GO" id="GO:0003735">
    <property type="term" value="F:structural constituent of ribosome"/>
    <property type="evidence" value="ECO:0007669"/>
    <property type="project" value="InterPro"/>
</dbReference>
<evidence type="ECO:0000313" key="3">
    <source>
        <dbReference type="EMBL" id="KAF9477957.1"/>
    </source>
</evidence>
<organism evidence="3 4">
    <name type="scientific">Pholiota conissans</name>
    <dbReference type="NCBI Taxonomy" id="109636"/>
    <lineage>
        <taxon>Eukaryota</taxon>
        <taxon>Fungi</taxon>
        <taxon>Dikarya</taxon>
        <taxon>Basidiomycota</taxon>
        <taxon>Agaricomycotina</taxon>
        <taxon>Agaricomycetes</taxon>
        <taxon>Agaricomycetidae</taxon>
        <taxon>Agaricales</taxon>
        <taxon>Agaricineae</taxon>
        <taxon>Strophariaceae</taxon>
        <taxon>Pholiota</taxon>
    </lineage>
</organism>
<dbReference type="InterPro" id="IPR040922">
    <property type="entry name" value="Ribosomal_mL59_dom"/>
</dbReference>
<keyword evidence="4" id="KW-1185">Reference proteome</keyword>
<dbReference type="PANTHER" id="PTHR28041:SF1">
    <property type="entry name" value="LARGE RIBOSOMAL SUBUNIT PROTEIN ML59"/>
    <property type="match status" value="1"/>
</dbReference>
<dbReference type="PANTHER" id="PTHR28041">
    <property type="entry name" value="54S RIBOSOMAL PROTEIN L25, MITOCHONDRIAL"/>
    <property type="match status" value="1"/>
</dbReference>
<evidence type="ECO:0000256" key="1">
    <source>
        <dbReference type="SAM" id="MobiDB-lite"/>
    </source>
</evidence>
<dbReference type="GO" id="GO:0005762">
    <property type="term" value="C:mitochondrial large ribosomal subunit"/>
    <property type="evidence" value="ECO:0007669"/>
    <property type="project" value="InterPro"/>
</dbReference>